<dbReference type="AlphaFoldDB" id="A0A8H7A5U5"/>
<feature type="chain" id="PRO_5034623851" description="Peptide N-acetyl-beta-D-glucosaminyl asparaginase amidase A N-terminal domain-containing protein" evidence="1">
    <location>
        <begin position="20"/>
        <end position="1143"/>
    </location>
</feature>
<keyword evidence="4" id="KW-1185">Reference proteome</keyword>
<feature type="signal peptide" evidence="1">
    <location>
        <begin position="1"/>
        <end position="19"/>
    </location>
</feature>
<name>A0A8H7A5U5_PLEOS</name>
<evidence type="ECO:0000313" key="4">
    <source>
        <dbReference type="Proteomes" id="UP000623687"/>
    </source>
</evidence>
<protein>
    <recommendedName>
        <fullName evidence="2">Peptide N-acetyl-beta-D-glucosaminyl asparaginase amidase A N-terminal domain-containing protein</fullName>
    </recommendedName>
</protein>
<dbReference type="InterPro" id="IPR056948">
    <property type="entry name" value="PNGaseA_N"/>
</dbReference>
<organism evidence="3 4">
    <name type="scientific">Pleurotus ostreatus</name>
    <name type="common">Oyster mushroom</name>
    <name type="synonym">White-rot fungus</name>
    <dbReference type="NCBI Taxonomy" id="5322"/>
    <lineage>
        <taxon>Eukaryota</taxon>
        <taxon>Fungi</taxon>
        <taxon>Dikarya</taxon>
        <taxon>Basidiomycota</taxon>
        <taxon>Agaricomycotina</taxon>
        <taxon>Agaricomycetes</taxon>
        <taxon>Agaricomycetidae</taxon>
        <taxon>Agaricales</taxon>
        <taxon>Pleurotineae</taxon>
        <taxon>Pleurotaceae</taxon>
        <taxon>Pleurotus</taxon>
    </lineage>
</organism>
<dbReference type="Pfam" id="PF25156">
    <property type="entry name" value="PNGase_A_C"/>
    <property type="match status" value="2"/>
</dbReference>
<sequence>MLAGLLSVLIAFAASLAQATVLRNFQVAQPVPVPQDVKSCTIQVLQSFIAPVAPNVDDIQQRSPPTDCGAPGTWSAITLNFTVTSNGTQFDRLGIFTFQNVEIWRTSTPEPVRGDGIIWTYIKDITHYAPLFRKPGTFILQLDNLIQDNLDGVYATILHATFHAPTTKKQRRKQADVILPLSTMRNDTGNDASVPPGFSTNVTFPTNTIKVFAELYASGNGQEESWYFNVPNRFFSNIPPDITFGNGPFREVRLLIDERVAGVAFPYATIFTGGFVPSVWRPISAYGALDLPTYFIDVTPFVPLLADGKSHNFTIDVVSAEANHSTLQNWFVSGALYVVTDSSTRPTIGKIVSYDVSPFAQSATKGSIGDIGEVEFILKASRRLRIESEIVSGSGVKSHIVWSQSLAYSNSQTYRVNGTVQSLQQSSTGRITSSHDGVPVVRDVFSYPLDINFKYLTPDLQHWNFSIDHTYDRSVSPNPFMITSKIHSRQEGAGFYNLAATGNFGNGTNSNNFAYEDANGNTYTRQVNVAFNNITLDRIVDMVVLLPTPHSLAFPLVNWVEMLLQTLLLVPSFFLTIFSNAAVLVDFQVANPPPVPQGTKQCTIQILQRDFAFSFGLSEIVQYAPPTDCGEPGSWAGITLNFTVTSNGTQFDRLGIFTFQNVEIWRTSTPEPTRGDGIIWTYVKDVTRYTPLFAKSGTFILQLDNLIQTGLDGVYSTVLHATFHASSPTHPPAPQANTIIPLSTLANDTGNDASVPPGFSINVTLPRNAVEVYAELYASGNGNEEFWYFNVPNQFLFALPAGFALGQGPFREVRLLVDGQVAGVAFPYATIFTGGIVPTAWRPITSYGAIDLPTCFLDLTPFAPILSDGQPHNITLDVASADPDRTTLQNWFVSGLLQVVTDSSSKPTTGRITSYSADSFAEVSNDASIASNRDTVITVKATRNIHIEADVTSGSGKTKHVVFSQNLSYSNNVFQTATGAVVSTHNQVQKVVDTFSYPLGINITNITPDGRSCEYTSVYWWDNYSLGFSVKSVFDHSYDRVLLPAPFILGSTIREHQLADGFFNVAPTGNTGNGTSQNQLSYVDLSGNTYSREVNAALNIITLDKQSGSLAPVQQTSLQKATVSQKEATFGSVRLPGGKRFGV</sequence>
<dbReference type="PANTHER" id="PTHR31104">
    <property type="entry name" value="PEPTIDE-N4-(N-ACETYL-BETA-GLUCOSAMINYL)ASPARAGINE AMIDASE A PROTEIN"/>
    <property type="match status" value="1"/>
</dbReference>
<evidence type="ECO:0000256" key="1">
    <source>
        <dbReference type="SAM" id="SignalP"/>
    </source>
</evidence>
<dbReference type="GeneID" id="59370687"/>
<reference evidence="3" key="1">
    <citation type="submission" date="2019-07" db="EMBL/GenBank/DDBJ databases">
        <authorList>
            <person name="Palmer J.M."/>
        </authorList>
    </citation>
    <scope>NUCLEOTIDE SEQUENCE</scope>
    <source>
        <strain evidence="3">PC9</strain>
    </source>
</reference>
<dbReference type="EMBL" id="JACETU010000001">
    <property type="protein sequence ID" value="KAF7440501.1"/>
    <property type="molecule type" value="Genomic_DNA"/>
</dbReference>
<evidence type="ECO:0000259" key="2">
    <source>
        <dbReference type="Pfam" id="PF12222"/>
    </source>
</evidence>
<dbReference type="OrthoDB" id="1612078at2759"/>
<gene>
    <name evidence="3" type="ORF">PC9H_000846</name>
</gene>
<dbReference type="VEuPathDB" id="FungiDB:PC9H_000846"/>
<comment type="caution">
    <text evidence="3">The sequence shown here is derived from an EMBL/GenBank/DDBJ whole genome shotgun (WGS) entry which is preliminary data.</text>
</comment>
<dbReference type="RefSeq" id="XP_036636345.1">
    <property type="nucleotide sequence ID" value="XM_036770500.1"/>
</dbReference>
<dbReference type="InterPro" id="IPR021102">
    <property type="entry name" value="PNGase_A"/>
</dbReference>
<dbReference type="Pfam" id="PF12222">
    <property type="entry name" value="PNGaseA"/>
    <property type="match status" value="2"/>
</dbReference>
<feature type="domain" description="Peptide N-acetyl-beta-D-glucosaminyl asparaginase amidase A N-terminal" evidence="2">
    <location>
        <begin position="592"/>
        <end position="916"/>
    </location>
</feature>
<accession>A0A8H7A5U5</accession>
<evidence type="ECO:0000313" key="3">
    <source>
        <dbReference type="EMBL" id="KAF7440501.1"/>
    </source>
</evidence>
<keyword evidence="1" id="KW-0732">Signal</keyword>
<dbReference type="Proteomes" id="UP000623687">
    <property type="component" value="Unassembled WGS sequence"/>
</dbReference>
<proteinExistence type="predicted"/>
<feature type="domain" description="Peptide N-acetyl-beta-D-glucosaminyl asparaginase amidase A N-terminal" evidence="2">
    <location>
        <begin position="30"/>
        <end position="355"/>
    </location>
</feature>